<reference evidence="2" key="2">
    <citation type="submission" date="2023-06" db="EMBL/GenBank/DDBJ databases">
        <authorList>
            <person name="Ma L."/>
            <person name="Liu K.-W."/>
            <person name="Li Z."/>
            <person name="Hsiao Y.-Y."/>
            <person name="Qi Y."/>
            <person name="Fu T."/>
            <person name="Tang G."/>
            <person name="Zhang D."/>
            <person name="Sun W.-H."/>
            <person name="Liu D.-K."/>
            <person name="Li Y."/>
            <person name="Chen G.-Z."/>
            <person name="Liu X.-D."/>
            <person name="Liao X.-Y."/>
            <person name="Jiang Y.-T."/>
            <person name="Yu X."/>
            <person name="Hao Y."/>
            <person name="Huang J."/>
            <person name="Zhao X.-W."/>
            <person name="Ke S."/>
            <person name="Chen Y.-Y."/>
            <person name="Wu W.-L."/>
            <person name="Hsu J.-L."/>
            <person name="Lin Y.-F."/>
            <person name="Huang M.-D."/>
            <person name="Li C.-Y."/>
            <person name="Huang L."/>
            <person name="Wang Z.-W."/>
            <person name="Zhao X."/>
            <person name="Zhong W.-Y."/>
            <person name="Peng D.-H."/>
            <person name="Ahmad S."/>
            <person name="Lan S."/>
            <person name="Zhang J.-S."/>
            <person name="Tsai W.-C."/>
            <person name="Van De Peer Y."/>
            <person name="Liu Z.-J."/>
        </authorList>
    </citation>
    <scope>NUCLEOTIDE SEQUENCE</scope>
    <source>
        <strain evidence="2">CP</strain>
        <tissue evidence="2">Leaves</tissue>
    </source>
</reference>
<dbReference type="PANTHER" id="PTHR33881">
    <property type="entry name" value="NEUROGENIC LOCUS NOTCH-LIKE PROTEIN"/>
    <property type="match status" value="1"/>
</dbReference>
<organism evidence="2 3">
    <name type="scientific">Acorus calamus</name>
    <name type="common">Sweet flag</name>
    <dbReference type="NCBI Taxonomy" id="4465"/>
    <lineage>
        <taxon>Eukaryota</taxon>
        <taxon>Viridiplantae</taxon>
        <taxon>Streptophyta</taxon>
        <taxon>Embryophyta</taxon>
        <taxon>Tracheophyta</taxon>
        <taxon>Spermatophyta</taxon>
        <taxon>Magnoliopsida</taxon>
        <taxon>Liliopsida</taxon>
        <taxon>Acoraceae</taxon>
        <taxon>Acorus</taxon>
    </lineage>
</organism>
<comment type="caution">
    <text evidence="2">The sequence shown here is derived from an EMBL/GenBank/DDBJ whole genome shotgun (WGS) entry which is preliminary data.</text>
</comment>
<name>A0AAV9DD98_ACOCL</name>
<evidence type="ECO:0000313" key="2">
    <source>
        <dbReference type="EMBL" id="KAK1298869.1"/>
    </source>
</evidence>
<dbReference type="Proteomes" id="UP001180020">
    <property type="component" value="Unassembled WGS sequence"/>
</dbReference>
<dbReference type="EMBL" id="JAUJYO010000014">
    <property type="protein sequence ID" value="KAK1298869.1"/>
    <property type="molecule type" value="Genomic_DNA"/>
</dbReference>
<sequence>MANLSDPITEGPCKNALCGEGKCRPDSHNLFGYDCDCYKGWATPKVLNLTVLPSCVIPDSCAFVLCGHGDCVGTDDGGYRCDCHKGSSNVLNLTALACIKDCPPCDIHFGQNPSTSISGASATANKEHMMRGRTSHIIILVKARSLHVL</sequence>
<dbReference type="SMART" id="SM00181">
    <property type="entry name" value="EGF"/>
    <property type="match status" value="2"/>
</dbReference>
<reference evidence="2" key="1">
    <citation type="journal article" date="2023" name="Nat. Commun.">
        <title>Diploid and tetraploid genomes of Acorus and the evolution of monocots.</title>
        <authorList>
            <person name="Ma L."/>
            <person name="Liu K.W."/>
            <person name="Li Z."/>
            <person name="Hsiao Y.Y."/>
            <person name="Qi Y."/>
            <person name="Fu T."/>
            <person name="Tang G.D."/>
            <person name="Zhang D."/>
            <person name="Sun W.H."/>
            <person name="Liu D.K."/>
            <person name="Li Y."/>
            <person name="Chen G.Z."/>
            <person name="Liu X.D."/>
            <person name="Liao X.Y."/>
            <person name="Jiang Y.T."/>
            <person name="Yu X."/>
            <person name="Hao Y."/>
            <person name="Huang J."/>
            <person name="Zhao X.W."/>
            <person name="Ke S."/>
            <person name="Chen Y.Y."/>
            <person name="Wu W.L."/>
            <person name="Hsu J.L."/>
            <person name="Lin Y.F."/>
            <person name="Huang M.D."/>
            <person name="Li C.Y."/>
            <person name="Huang L."/>
            <person name="Wang Z.W."/>
            <person name="Zhao X."/>
            <person name="Zhong W.Y."/>
            <person name="Peng D.H."/>
            <person name="Ahmad S."/>
            <person name="Lan S."/>
            <person name="Zhang J.S."/>
            <person name="Tsai W.C."/>
            <person name="Van de Peer Y."/>
            <person name="Liu Z.J."/>
        </authorList>
    </citation>
    <scope>NUCLEOTIDE SEQUENCE</scope>
    <source>
        <strain evidence="2">CP</strain>
    </source>
</reference>
<dbReference type="AlphaFoldDB" id="A0AAV9DD98"/>
<evidence type="ECO:0000313" key="3">
    <source>
        <dbReference type="Proteomes" id="UP001180020"/>
    </source>
</evidence>
<proteinExistence type="predicted"/>
<dbReference type="InterPro" id="IPR000742">
    <property type="entry name" value="EGF"/>
</dbReference>
<evidence type="ECO:0000259" key="1">
    <source>
        <dbReference type="SMART" id="SM00181"/>
    </source>
</evidence>
<gene>
    <name evidence="2" type="ORF">QJS10_CPB14g01141</name>
</gene>
<protein>
    <recommendedName>
        <fullName evidence="1">EGF-like domain-containing protein</fullName>
    </recommendedName>
</protein>
<feature type="domain" description="EGF-like" evidence="1">
    <location>
        <begin position="12"/>
        <end position="56"/>
    </location>
</feature>
<feature type="domain" description="EGF-like" evidence="1">
    <location>
        <begin position="60"/>
        <end position="99"/>
    </location>
</feature>
<keyword evidence="3" id="KW-1185">Reference proteome</keyword>
<dbReference type="PANTHER" id="PTHR33881:SF17">
    <property type="entry name" value="EGF-LIKE DOMAIN-CONTAINING PROTEIN"/>
    <property type="match status" value="1"/>
</dbReference>
<accession>A0AAV9DD98</accession>